<dbReference type="InterPro" id="IPR002818">
    <property type="entry name" value="DJ-1/PfpI"/>
</dbReference>
<dbReference type="Proteomes" id="UP000570823">
    <property type="component" value="Unassembled WGS sequence"/>
</dbReference>
<dbReference type="PANTHER" id="PTHR48094:SF12">
    <property type="entry name" value="PARKINSON DISEASE PROTEIN 7 HOMOLOG"/>
    <property type="match status" value="1"/>
</dbReference>
<organism evidence="3 4">
    <name type="scientific">Methanofollis tationis</name>
    <dbReference type="NCBI Taxonomy" id="81417"/>
    <lineage>
        <taxon>Archaea</taxon>
        <taxon>Methanobacteriati</taxon>
        <taxon>Methanobacteriota</taxon>
        <taxon>Stenosarchaea group</taxon>
        <taxon>Methanomicrobia</taxon>
        <taxon>Methanomicrobiales</taxon>
        <taxon>Methanomicrobiaceae</taxon>
        <taxon>Methanofollis</taxon>
    </lineage>
</organism>
<dbReference type="NCBIfam" id="TIGR01382">
    <property type="entry name" value="PfpI"/>
    <property type="match status" value="1"/>
</dbReference>
<dbReference type="PANTHER" id="PTHR48094">
    <property type="entry name" value="PROTEIN/NUCLEIC ACID DEGLYCASE DJ-1-RELATED"/>
    <property type="match status" value="1"/>
</dbReference>
<comment type="caution">
    <text evidence="3">The sequence shown here is derived from an EMBL/GenBank/DDBJ whole genome shotgun (WGS) entry which is preliminary data.</text>
</comment>
<sequence length="171" mass="17624">MKIVCAIAPDKFRDEEVLIPLRLFADAGIETVIASTRAGTCEGMLGASVEASVPFMAISPDDYDGIVIAGGIGSQDHLWGNSDLVTLVRSFASAGKVVAAICLSPVVLARAGILSGRKATVFCSPGSTIEMKRGGATQVDNDVVTDGRIVTANGPSASENFAKAIIDLLSI</sequence>
<dbReference type="EMBL" id="JABXWR010000001">
    <property type="protein sequence ID" value="NVO67580.1"/>
    <property type="molecule type" value="Genomic_DNA"/>
</dbReference>
<dbReference type="GO" id="GO:0008233">
    <property type="term" value="F:peptidase activity"/>
    <property type="evidence" value="ECO:0007669"/>
    <property type="project" value="UniProtKB-KW"/>
</dbReference>
<dbReference type="GO" id="GO:0005737">
    <property type="term" value="C:cytoplasm"/>
    <property type="evidence" value="ECO:0007669"/>
    <property type="project" value="TreeGrafter"/>
</dbReference>
<dbReference type="GO" id="GO:0006508">
    <property type="term" value="P:proteolysis"/>
    <property type="evidence" value="ECO:0007669"/>
    <property type="project" value="UniProtKB-KW"/>
</dbReference>
<evidence type="ECO:0000313" key="4">
    <source>
        <dbReference type="Proteomes" id="UP000570823"/>
    </source>
</evidence>
<feature type="domain" description="DJ-1/PfpI" evidence="2">
    <location>
        <begin position="2"/>
        <end position="167"/>
    </location>
</feature>
<dbReference type="InterPro" id="IPR006286">
    <property type="entry name" value="C56_PfpI-like"/>
</dbReference>
<protein>
    <submittedName>
        <fullName evidence="3">DJ-1/PfpI/YhbO family deglycase/protease</fullName>
    </submittedName>
</protein>
<dbReference type="Gene3D" id="3.40.50.880">
    <property type="match status" value="1"/>
</dbReference>
<dbReference type="SUPFAM" id="SSF52317">
    <property type="entry name" value="Class I glutamine amidotransferase-like"/>
    <property type="match status" value="1"/>
</dbReference>
<evidence type="ECO:0000259" key="2">
    <source>
        <dbReference type="Pfam" id="PF01965"/>
    </source>
</evidence>
<gene>
    <name evidence="3" type="ORF">HWN36_09735</name>
</gene>
<accession>A0A7K4HRT6</accession>
<dbReference type="RefSeq" id="WP_176789157.1">
    <property type="nucleotide sequence ID" value="NZ_JABXWR010000001.1"/>
</dbReference>
<comment type="similarity">
    <text evidence="1">Belongs to the peptidase C56 family.</text>
</comment>
<keyword evidence="3" id="KW-0645">Protease</keyword>
<reference evidence="3 4" key="1">
    <citation type="submission" date="2020-06" db="EMBL/GenBank/DDBJ databases">
        <title>Methanofollis fontis sp. nov., a methanogen isolated from marine sediments near a cold seep at Four-Way Closure Ridge offshore southwestern Taiwan.</title>
        <authorList>
            <person name="Chen S.-C."/>
            <person name="Teng N.-H."/>
            <person name="Lin Y.-S."/>
            <person name="Lai M.-C."/>
            <person name="Chen H.-H."/>
            <person name="Wang C.-C."/>
        </authorList>
    </citation>
    <scope>NUCLEOTIDE SEQUENCE [LARGE SCALE GENOMIC DNA]</scope>
    <source>
        <strain evidence="3 4">DSM 2702</strain>
    </source>
</reference>
<evidence type="ECO:0000256" key="1">
    <source>
        <dbReference type="ARBA" id="ARBA00008542"/>
    </source>
</evidence>
<dbReference type="InterPro" id="IPR029062">
    <property type="entry name" value="Class_I_gatase-like"/>
</dbReference>
<dbReference type="CDD" id="cd03135">
    <property type="entry name" value="GATase1_DJ-1"/>
    <property type="match status" value="1"/>
</dbReference>
<proteinExistence type="inferred from homology"/>
<name>A0A7K4HRT6_9EURY</name>
<dbReference type="AlphaFoldDB" id="A0A7K4HRT6"/>
<dbReference type="OrthoDB" id="82036at2157"/>
<dbReference type="Pfam" id="PF01965">
    <property type="entry name" value="DJ-1_PfpI"/>
    <property type="match status" value="1"/>
</dbReference>
<evidence type="ECO:0000313" key="3">
    <source>
        <dbReference type="EMBL" id="NVO67580.1"/>
    </source>
</evidence>
<keyword evidence="4" id="KW-1185">Reference proteome</keyword>
<dbReference type="InterPro" id="IPR050325">
    <property type="entry name" value="Prot/Nucl_acid_deglycase"/>
</dbReference>
<keyword evidence="3" id="KW-0378">Hydrolase</keyword>